<reference evidence="7" key="2">
    <citation type="submission" date="2021-01" db="EMBL/GenBank/DDBJ databases">
        <authorList>
            <person name="Schikora-Tamarit M.A."/>
        </authorList>
    </citation>
    <scope>NUCLEOTIDE SEQUENCE</scope>
    <source>
        <strain evidence="7">CBS2887</strain>
    </source>
</reference>
<dbReference type="InterPro" id="IPR036388">
    <property type="entry name" value="WH-like_DNA-bd_sf"/>
</dbReference>
<dbReference type="Gene3D" id="3.30.230.130">
    <property type="entry name" value="Cullin, Chain C, Domain 2"/>
    <property type="match status" value="1"/>
</dbReference>
<dbReference type="InterPro" id="IPR016157">
    <property type="entry name" value="Cullin_CS"/>
</dbReference>
<evidence type="ECO:0000259" key="6">
    <source>
        <dbReference type="PROSITE" id="PS50069"/>
    </source>
</evidence>
<evidence type="ECO:0000256" key="4">
    <source>
        <dbReference type="PROSITE-ProRule" id="PRU00330"/>
    </source>
</evidence>
<evidence type="ECO:0000256" key="5">
    <source>
        <dbReference type="RuleBase" id="RU003829"/>
    </source>
</evidence>
<dbReference type="InterPro" id="IPR036317">
    <property type="entry name" value="Cullin_homology_sf"/>
</dbReference>
<proteinExistence type="inferred from homology"/>
<dbReference type="Pfam" id="PF00888">
    <property type="entry name" value="Cullin"/>
    <property type="match status" value="1"/>
</dbReference>
<evidence type="ECO:0000256" key="1">
    <source>
        <dbReference type="ARBA" id="ARBA00006019"/>
    </source>
</evidence>
<comment type="caution">
    <text evidence="7">The sequence shown here is derived from an EMBL/GenBank/DDBJ whole genome shotgun (WGS) entry which is preliminary data.</text>
</comment>
<sequence length="750" mass="87171">MQSRRPKIRPPRKSLTAALDFPSIWSTLSQSILQILNQNAGSLSFEELYRKGYNIVLKKHGGILYESIGGVISGYLEGCYTKLINVEEEGDGQVLDRVIQLWRDFEISMKLISDVFLYLDKVYTRENHLLLVYDHGVTLFRDLIIKRDQGKIGNLINEKILDLITANRAKGAMIDFFKIKEVMMMYLSLEETDENGVLIGETYYTLFFERYYLDRSGSFYEGLAGEQFQLGNGRAYLKWVEGVLLDEENKMSLYLNAETCEKLRMLMSRICIVSKIDQVLRFPQESLRDWVHLRKEEELTLLYRLLSRAGYFDGLLVQIDEIIKDEEGLKSPSLDGQGKEKVKISQVSTVFVTQVIALKDKYDQILRYLSTDANVQKTIETSFTSVLNPAAAAAATSRLSEFLSYYIDEFIKKSKDSNDTEISAFLDNAIVIFRFIKDKDVFEKFYKNHLAKRLLKAQSEKDDDLERMLIDRFRNEIGSTFTAKLEGMFKDIHLSRELSAKFNHKNLHVSVLTKTFWPIQPTETSSLINLPSVLEDLQSQFTQYYTNCFNGRNIQWVYNFGTVDIRVKFTKKLHELNCSIYCGVIILLFQEFEQITYKELKQVTQIPEAELKRALLSLSVAQRTRVLLKSPMSKEFQDDDVFKFNYNFTAPLTKVKILTVITKQDTDATRSETLKETETDRKYEVDAMIVRVMKSNKTLSHRELIEEIIKLSAKRFEPSVGFIKKRVEMLIEREYLRRDETDSKVYHYLA</sequence>
<dbReference type="InterPro" id="IPR045093">
    <property type="entry name" value="Cullin"/>
</dbReference>
<gene>
    <name evidence="7" type="ORF">WICPIJ_002528</name>
</gene>
<accession>A0A9P8QBM7</accession>
<dbReference type="Pfam" id="PF10557">
    <property type="entry name" value="Cullin_Nedd8"/>
    <property type="match status" value="1"/>
</dbReference>
<feature type="domain" description="Cullin family profile" evidence="6">
    <location>
        <begin position="398"/>
        <end position="619"/>
    </location>
</feature>
<dbReference type="InterPro" id="IPR059120">
    <property type="entry name" value="Cullin-like_AB"/>
</dbReference>
<evidence type="ECO:0000256" key="2">
    <source>
        <dbReference type="ARBA" id="ARBA00022499"/>
    </source>
</evidence>
<dbReference type="Pfam" id="PF26557">
    <property type="entry name" value="Cullin_AB"/>
    <property type="match status" value="1"/>
</dbReference>
<dbReference type="EMBL" id="JAEUBG010001381">
    <property type="protein sequence ID" value="KAH3686489.1"/>
    <property type="molecule type" value="Genomic_DNA"/>
</dbReference>
<dbReference type="GO" id="GO:0031461">
    <property type="term" value="C:cullin-RING ubiquitin ligase complex"/>
    <property type="evidence" value="ECO:0007669"/>
    <property type="project" value="InterPro"/>
</dbReference>
<protein>
    <recommendedName>
        <fullName evidence="6">Cullin family profile domain-containing protein</fullName>
    </recommendedName>
</protein>
<dbReference type="InterPro" id="IPR016159">
    <property type="entry name" value="Cullin_repeat-like_dom_sf"/>
</dbReference>
<dbReference type="Proteomes" id="UP000774326">
    <property type="component" value="Unassembled WGS sequence"/>
</dbReference>
<dbReference type="InterPro" id="IPR001373">
    <property type="entry name" value="Cullin_N"/>
</dbReference>
<dbReference type="FunFam" id="1.10.10.10:FF:000014">
    <property type="entry name" value="Cullin 1"/>
    <property type="match status" value="1"/>
</dbReference>
<organism evidence="7 8">
    <name type="scientific">Wickerhamomyces pijperi</name>
    <name type="common">Yeast</name>
    <name type="synonym">Pichia pijperi</name>
    <dbReference type="NCBI Taxonomy" id="599730"/>
    <lineage>
        <taxon>Eukaryota</taxon>
        <taxon>Fungi</taxon>
        <taxon>Dikarya</taxon>
        <taxon>Ascomycota</taxon>
        <taxon>Saccharomycotina</taxon>
        <taxon>Saccharomycetes</taxon>
        <taxon>Phaffomycetales</taxon>
        <taxon>Wickerhamomycetaceae</taxon>
        <taxon>Wickerhamomyces</taxon>
    </lineage>
</organism>
<dbReference type="PANTHER" id="PTHR11932">
    <property type="entry name" value="CULLIN"/>
    <property type="match status" value="1"/>
</dbReference>
<evidence type="ECO:0000313" key="7">
    <source>
        <dbReference type="EMBL" id="KAH3686489.1"/>
    </source>
</evidence>
<dbReference type="FunFam" id="1.20.1310.10:FF:000002">
    <property type="entry name" value="cullin-3 isoform X1"/>
    <property type="match status" value="1"/>
</dbReference>
<dbReference type="InterPro" id="IPR016158">
    <property type="entry name" value="Cullin_homology"/>
</dbReference>
<dbReference type="PROSITE" id="PS50069">
    <property type="entry name" value="CULLIN_2"/>
    <property type="match status" value="1"/>
</dbReference>
<dbReference type="AlphaFoldDB" id="A0A9P8QBM7"/>
<dbReference type="SMART" id="SM00884">
    <property type="entry name" value="Cullin_Nedd8"/>
    <property type="match status" value="1"/>
</dbReference>
<reference evidence="7" key="1">
    <citation type="journal article" date="2021" name="Open Biol.">
        <title>Shared evolutionary footprints suggest mitochondrial oxidative damage underlies multiple complex I losses in fungi.</title>
        <authorList>
            <person name="Schikora-Tamarit M.A."/>
            <person name="Marcet-Houben M."/>
            <person name="Nosek J."/>
            <person name="Gabaldon T."/>
        </authorList>
    </citation>
    <scope>NUCLEOTIDE SEQUENCE</scope>
    <source>
        <strain evidence="7">CBS2887</strain>
    </source>
</reference>
<keyword evidence="2" id="KW-1017">Isopeptide bond</keyword>
<keyword evidence="8" id="KW-1185">Reference proteome</keyword>
<dbReference type="SUPFAM" id="SSF46785">
    <property type="entry name" value="Winged helix' DNA-binding domain"/>
    <property type="match status" value="1"/>
</dbReference>
<dbReference type="PROSITE" id="PS01256">
    <property type="entry name" value="CULLIN_1"/>
    <property type="match status" value="1"/>
</dbReference>
<dbReference type="SUPFAM" id="SSF75632">
    <property type="entry name" value="Cullin homology domain"/>
    <property type="match status" value="1"/>
</dbReference>
<dbReference type="Gene3D" id="1.20.1310.10">
    <property type="entry name" value="Cullin Repeats"/>
    <property type="match status" value="4"/>
</dbReference>
<keyword evidence="3" id="KW-0832">Ubl conjugation</keyword>
<dbReference type="OrthoDB" id="27073at2759"/>
<dbReference type="Gene3D" id="1.10.10.10">
    <property type="entry name" value="Winged helix-like DNA-binding domain superfamily/Winged helix DNA-binding domain"/>
    <property type="match status" value="1"/>
</dbReference>
<dbReference type="GO" id="GO:0006511">
    <property type="term" value="P:ubiquitin-dependent protein catabolic process"/>
    <property type="evidence" value="ECO:0007669"/>
    <property type="project" value="InterPro"/>
</dbReference>
<dbReference type="SMART" id="SM00182">
    <property type="entry name" value="CULLIN"/>
    <property type="match status" value="1"/>
</dbReference>
<evidence type="ECO:0000313" key="8">
    <source>
        <dbReference type="Proteomes" id="UP000774326"/>
    </source>
</evidence>
<comment type="similarity">
    <text evidence="1 4 5">Belongs to the cullin family.</text>
</comment>
<dbReference type="GO" id="GO:0031625">
    <property type="term" value="F:ubiquitin protein ligase binding"/>
    <property type="evidence" value="ECO:0007669"/>
    <property type="project" value="InterPro"/>
</dbReference>
<dbReference type="SUPFAM" id="SSF74788">
    <property type="entry name" value="Cullin repeat-like"/>
    <property type="match status" value="1"/>
</dbReference>
<evidence type="ECO:0000256" key="3">
    <source>
        <dbReference type="ARBA" id="ARBA00022843"/>
    </source>
</evidence>
<dbReference type="InterPro" id="IPR036390">
    <property type="entry name" value="WH_DNA-bd_sf"/>
</dbReference>
<name>A0A9P8QBM7_WICPI</name>
<dbReference type="InterPro" id="IPR019559">
    <property type="entry name" value="Cullin_neddylation_domain"/>
</dbReference>